<accession>A0A8E1RTT7</accession>
<keyword evidence="1" id="KW-0472">Membrane</keyword>
<dbReference type="Pfam" id="PF25853">
    <property type="entry name" value="DUF6311_C"/>
    <property type="match status" value="1"/>
</dbReference>
<feature type="transmembrane region" description="Helical" evidence="1">
    <location>
        <begin position="6"/>
        <end position="34"/>
    </location>
</feature>
<evidence type="ECO:0000313" key="4">
    <source>
        <dbReference type="Proteomes" id="UP000071979"/>
    </source>
</evidence>
<dbReference type="EMBL" id="LDSE01000062">
    <property type="protein sequence ID" value="KTS64671.1"/>
    <property type="molecule type" value="Genomic_DNA"/>
</dbReference>
<dbReference type="InterPro" id="IPR058671">
    <property type="entry name" value="DUF6311_C"/>
</dbReference>
<feature type="domain" description="DUF6311" evidence="2">
    <location>
        <begin position="68"/>
        <end position="148"/>
    </location>
</feature>
<organism evidence="3 4">
    <name type="scientific">Pantoea dispersa</name>
    <dbReference type="NCBI Taxonomy" id="59814"/>
    <lineage>
        <taxon>Bacteria</taxon>
        <taxon>Pseudomonadati</taxon>
        <taxon>Pseudomonadota</taxon>
        <taxon>Gammaproteobacteria</taxon>
        <taxon>Enterobacterales</taxon>
        <taxon>Erwiniaceae</taxon>
        <taxon>Pantoea</taxon>
    </lineage>
</organism>
<sequence length="163" mass="18499">MSYLVIITSIFSLWFLNKNACLPLIAIVAIVQFYDISKFGEMSKSSIKNTETSWNKNNINDYKVDFSKFQSVAMYPPKDFNDKSNIIYLAALHGLPVNAGYMARYDAVKDAEQNKNIDTLIQQKRLEKGIIYFIGESAKNLATLCGQGYVCQDGFAGRMMYKQ</sequence>
<dbReference type="Proteomes" id="UP000071979">
    <property type="component" value="Unassembled WGS sequence"/>
</dbReference>
<evidence type="ECO:0000256" key="1">
    <source>
        <dbReference type="SAM" id="Phobius"/>
    </source>
</evidence>
<keyword evidence="1" id="KW-0812">Transmembrane</keyword>
<keyword evidence="1" id="KW-1133">Transmembrane helix</keyword>
<dbReference type="AlphaFoldDB" id="A0A8E1RTT7"/>
<evidence type="ECO:0000259" key="2">
    <source>
        <dbReference type="Pfam" id="PF25853"/>
    </source>
</evidence>
<proteinExistence type="predicted"/>
<gene>
    <name evidence="3" type="ORF">SA3R_22275</name>
</gene>
<name>A0A8E1RTT7_9GAMM</name>
<reference evidence="3 4" key="1">
    <citation type="journal article" date="2016" name="Front. Microbiol.">
        <title>Genomic Resource of Rice Seed Associated Bacteria.</title>
        <authorList>
            <person name="Midha S."/>
            <person name="Bansal K."/>
            <person name="Sharma S."/>
            <person name="Kumar N."/>
            <person name="Patil P.P."/>
            <person name="Chaudhry V."/>
            <person name="Patil P.B."/>
        </authorList>
    </citation>
    <scope>NUCLEOTIDE SEQUENCE [LARGE SCALE GENOMIC DNA]</scope>
    <source>
        <strain evidence="3 4">SA3</strain>
    </source>
</reference>
<evidence type="ECO:0000313" key="3">
    <source>
        <dbReference type="EMBL" id="KTS64671.1"/>
    </source>
</evidence>
<comment type="caution">
    <text evidence="3">The sequence shown here is derived from an EMBL/GenBank/DDBJ whole genome shotgun (WGS) entry which is preliminary data.</text>
</comment>
<protein>
    <recommendedName>
        <fullName evidence="2">DUF6311 domain-containing protein</fullName>
    </recommendedName>
</protein>